<feature type="non-terminal residue" evidence="1">
    <location>
        <position position="1"/>
    </location>
</feature>
<proteinExistence type="predicted"/>
<evidence type="ECO:0000313" key="2">
    <source>
        <dbReference type="Proteomes" id="UP000265520"/>
    </source>
</evidence>
<organism evidence="1 2">
    <name type="scientific">Trifolium medium</name>
    <dbReference type="NCBI Taxonomy" id="97028"/>
    <lineage>
        <taxon>Eukaryota</taxon>
        <taxon>Viridiplantae</taxon>
        <taxon>Streptophyta</taxon>
        <taxon>Embryophyta</taxon>
        <taxon>Tracheophyta</taxon>
        <taxon>Spermatophyta</taxon>
        <taxon>Magnoliopsida</taxon>
        <taxon>eudicotyledons</taxon>
        <taxon>Gunneridae</taxon>
        <taxon>Pentapetalae</taxon>
        <taxon>rosids</taxon>
        <taxon>fabids</taxon>
        <taxon>Fabales</taxon>
        <taxon>Fabaceae</taxon>
        <taxon>Papilionoideae</taxon>
        <taxon>50 kb inversion clade</taxon>
        <taxon>NPAAA clade</taxon>
        <taxon>Hologalegina</taxon>
        <taxon>IRL clade</taxon>
        <taxon>Trifolieae</taxon>
        <taxon>Trifolium</taxon>
    </lineage>
</organism>
<keyword evidence="2" id="KW-1185">Reference proteome</keyword>
<name>A0A392R587_9FABA</name>
<sequence length="91" mass="9363">GGCVGRVRCGGRLGGCFLVSGGCIAVVCGGDVAAGELLLVLDDDHLVFGGDGEVPLYLVDLYCVGVVCFGDGLQAETYLPRFSSYRCPINS</sequence>
<dbReference type="AlphaFoldDB" id="A0A392R587"/>
<dbReference type="EMBL" id="LXQA010189666">
    <property type="protein sequence ID" value="MCI31743.1"/>
    <property type="molecule type" value="Genomic_DNA"/>
</dbReference>
<protein>
    <submittedName>
        <fullName evidence="1">Uncharacterized protein</fullName>
    </submittedName>
</protein>
<comment type="caution">
    <text evidence="1">The sequence shown here is derived from an EMBL/GenBank/DDBJ whole genome shotgun (WGS) entry which is preliminary data.</text>
</comment>
<reference evidence="1 2" key="1">
    <citation type="journal article" date="2018" name="Front. Plant Sci.">
        <title>Red Clover (Trifolium pratense) and Zigzag Clover (T. medium) - A Picture of Genomic Similarities and Differences.</title>
        <authorList>
            <person name="Dluhosova J."/>
            <person name="Istvanek J."/>
            <person name="Nedelnik J."/>
            <person name="Repkova J."/>
        </authorList>
    </citation>
    <scope>NUCLEOTIDE SEQUENCE [LARGE SCALE GENOMIC DNA]</scope>
    <source>
        <strain evidence="2">cv. 10/8</strain>
        <tissue evidence="1">Leaf</tissue>
    </source>
</reference>
<accession>A0A392R587</accession>
<evidence type="ECO:0000313" key="1">
    <source>
        <dbReference type="EMBL" id="MCI31743.1"/>
    </source>
</evidence>
<dbReference type="Proteomes" id="UP000265520">
    <property type="component" value="Unassembled WGS sequence"/>
</dbReference>